<evidence type="ECO:0000313" key="9">
    <source>
        <dbReference type="Proteomes" id="UP000824093"/>
    </source>
</evidence>
<organism evidence="8 9">
    <name type="scientific">Candidatus Merdicola faecigallinarum</name>
    <dbReference type="NCBI Taxonomy" id="2840862"/>
    <lineage>
        <taxon>Bacteria</taxon>
        <taxon>Bacillati</taxon>
        <taxon>Bacillota</taxon>
        <taxon>Clostridia</taxon>
        <taxon>Candidatus Merdicola</taxon>
    </lineage>
</organism>
<evidence type="ECO:0000259" key="7">
    <source>
        <dbReference type="Pfam" id="PF09989"/>
    </source>
</evidence>
<keyword evidence="5" id="KW-0175">Coiled coil</keyword>
<dbReference type="GO" id="GO:0051536">
    <property type="term" value="F:iron-sulfur cluster binding"/>
    <property type="evidence" value="ECO:0007669"/>
    <property type="project" value="UniProtKB-KW"/>
</dbReference>
<accession>A0A9D1M0E3</accession>
<feature type="domain" description="ATPase BadF/BadG/BcrA/BcrD type" evidence="6">
    <location>
        <begin position="322"/>
        <end position="576"/>
    </location>
</feature>
<dbReference type="PANTHER" id="PTHR32329:SF4">
    <property type="entry name" value="ACTIVATOR OF 2-HYDROXYACYL-COA DEHYDRATASE"/>
    <property type="match status" value="1"/>
</dbReference>
<comment type="cofactor">
    <cofactor evidence="1">
        <name>[4Fe-4S] cluster</name>
        <dbReference type="ChEBI" id="CHEBI:49883"/>
    </cofactor>
</comment>
<evidence type="ECO:0000256" key="2">
    <source>
        <dbReference type="ARBA" id="ARBA00022723"/>
    </source>
</evidence>
<sequence>MKEILHVGLDVGSTTVKIVVFDKNNKQIYSNYKRHFSDTKNTVCNVLTELITMYPDASFTIALTGSGAMSASRFLGVPFIQEVVSCKRAVEKYIPQTDVVIELGGEDAKIIYFDQSIEQRMNGTCAGGTGAFLDQMASLLHTDTAGLNELAKDYQTIYPIASRCGVFAKTDVQPLLNEGAAKSDIAASIFQAVVNQTISGLACGRPIRGSVAFLGGPLNYLSELRKRFIETLDLKPEEIIVPEEAHLLVAKGAALDSIDSNLITIEELETKIENLKQSHDDTSHPLDPLFKDEKEYQEFKERHSLSNVKEADLSSYSGDCFIGIDAGSTTTKLVLIDRDGNLLYSLYGSNEGNPLKSVIGMLKKLYSVLPEKAKIRYSGVTGYGEKLIQTALNVDLNEIETIAHYTAAKQFQPDVTSIVDIGGQDMKYIKMKNGVIDNIMLNEACSSGCGSFIETFAKSLNISIEEFVKEALIAKRPVDLGSRCTVFMNSKIKQAQKEGYSVGDISAGLSYSVIKNAIQKVMKVRDVKTLGNHIVVQGGTFYNDAVLRAFELIVGQNVIRPNISGLMGAYGVALLAKEQYESNFDMEYMSTISKLEDLDKLEIKITHTRCNKCENHCLLTINSFSNGHKHISGNRCERGAGIVSNNSELPNLIKYKQERLFNYTPLEEEDAPRGTIGIPRVLNMYEDYPFWFTFLTELGFRVILSEKSNRSTYEKGMESMPSESVCYPAKLAHGHIISLLEKGIKTIFYPCMPYSRKEYEKADNHYNCPIVISYSEVLKNNVEELKAEDITFLNPFLPFDAKNLTKRLLELEEFKKFNFTKKELMNAAEKAEAEYQKSRNDIYQKGIDTVKYIEENNLKGIVLAGRPYHVDPEINHGIDTLITSLGLCVLTEDSVAHQAEAKRPLRVVDQWVFHARLYAAADFVGKHKNLELIQLNSFGCGVDAVTTDQVEEILSSYQKMYTLIKIDEVNNLGAVRIRIRSLLASMNKRLNMKEDSANEGNYELNKKIFTKEMKKDYTILCPQMAPIHFELLETAMQASGYHLELLRECTQRTVETGLKYVNNDACYPSILVTGQMIEALQSGKYDVNKTALIMSQTGGGCRATNYIGFIRKALKDAGFPNIPVISFNVVGMEKVPGFKLTIPLLDKLLKCVIYADLLQKVLTKNRAYEVHKGETQKLFDSWMKRCKELIKKSNNKEFKQSIYDIVNDFEKIELDTSIEKPKVGIVGEVLIKYHPFGNNFAADMLEREGAEVILPDFMGFIKFMATHKITFNSLLKTTPTIAKISKAAIKLIDILEKDTKIALSQSKKGYLPPCDIWHLEDQVKDVLSIGNQTGEGWFLTAEMIEYIEHGIPNIICVQPFACLPNHVVGKGVIKTIREKYPNANISPVDYDPGASETNQANRIKLLMTVAKDNLKNQKKQKQAIEKENVVSKKEKVNI</sequence>
<keyword evidence="2" id="KW-0479">Metal-binding</keyword>
<evidence type="ECO:0000259" key="6">
    <source>
        <dbReference type="Pfam" id="PF01869"/>
    </source>
</evidence>
<comment type="caution">
    <text evidence="8">The sequence shown here is derived from an EMBL/GenBank/DDBJ whole genome shotgun (WGS) entry which is preliminary data.</text>
</comment>
<dbReference type="InterPro" id="IPR043129">
    <property type="entry name" value="ATPase_NBD"/>
</dbReference>
<dbReference type="PANTHER" id="PTHR32329">
    <property type="entry name" value="BIFUNCTIONAL PROTEIN [INCLUDES 2-HYDROXYACYL-COA DEHYDRATASE (N-TER) AND ITS ACTIVATOR DOMAIN (C_TERM)-RELATED"/>
    <property type="match status" value="1"/>
</dbReference>
<feature type="domain" description="DUF2229" evidence="7">
    <location>
        <begin position="675"/>
        <end position="895"/>
    </location>
</feature>
<dbReference type="Pfam" id="PF09989">
    <property type="entry name" value="DUF2229"/>
    <property type="match status" value="1"/>
</dbReference>
<gene>
    <name evidence="8" type="ORF">IAB70_01590</name>
</gene>
<dbReference type="Proteomes" id="UP000824093">
    <property type="component" value="Unassembled WGS sequence"/>
</dbReference>
<evidence type="ECO:0000256" key="1">
    <source>
        <dbReference type="ARBA" id="ARBA00001966"/>
    </source>
</evidence>
<protein>
    <submittedName>
        <fullName evidence="8">2-hydroxyacyl-CoA dehydratase</fullName>
    </submittedName>
</protein>
<evidence type="ECO:0000256" key="4">
    <source>
        <dbReference type="ARBA" id="ARBA00023014"/>
    </source>
</evidence>
<feature type="coiled-coil region" evidence="5">
    <location>
        <begin position="1407"/>
        <end position="1434"/>
    </location>
</feature>
<feature type="domain" description="ATPase BadF/BadG/BcrA/BcrD type" evidence="6">
    <location>
        <begin position="7"/>
        <end position="255"/>
    </location>
</feature>
<reference evidence="8" key="2">
    <citation type="journal article" date="2021" name="PeerJ">
        <title>Extensive microbial diversity within the chicken gut microbiome revealed by metagenomics and culture.</title>
        <authorList>
            <person name="Gilroy R."/>
            <person name="Ravi A."/>
            <person name="Getino M."/>
            <person name="Pursley I."/>
            <person name="Horton D.L."/>
            <person name="Alikhan N.F."/>
            <person name="Baker D."/>
            <person name="Gharbi K."/>
            <person name="Hall N."/>
            <person name="Watson M."/>
            <person name="Adriaenssens E.M."/>
            <person name="Foster-Nyarko E."/>
            <person name="Jarju S."/>
            <person name="Secka A."/>
            <person name="Antonio M."/>
            <person name="Oren A."/>
            <person name="Chaudhuri R.R."/>
            <person name="La Ragione R."/>
            <person name="Hildebrand F."/>
            <person name="Pallen M.J."/>
        </authorList>
    </citation>
    <scope>NUCLEOTIDE SEQUENCE</scope>
    <source>
        <strain evidence="8">CHK195-15760</strain>
    </source>
</reference>
<keyword evidence="4" id="KW-0411">Iron-sulfur</keyword>
<evidence type="ECO:0000313" key="8">
    <source>
        <dbReference type="EMBL" id="HIU51309.1"/>
    </source>
</evidence>
<dbReference type="SUPFAM" id="SSF53067">
    <property type="entry name" value="Actin-like ATPase domain"/>
    <property type="match status" value="2"/>
</dbReference>
<dbReference type="Pfam" id="PF01869">
    <property type="entry name" value="BcrAD_BadFG"/>
    <property type="match status" value="2"/>
</dbReference>
<dbReference type="GO" id="GO:0046872">
    <property type="term" value="F:metal ion binding"/>
    <property type="evidence" value="ECO:0007669"/>
    <property type="project" value="UniProtKB-KW"/>
</dbReference>
<evidence type="ECO:0000256" key="3">
    <source>
        <dbReference type="ARBA" id="ARBA00023004"/>
    </source>
</evidence>
<name>A0A9D1M0E3_9FIRM</name>
<dbReference type="InterPro" id="IPR051805">
    <property type="entry name" value="Dehydratase_Activator_Redct"/>
</dbReference>
<dbReference type="InterPro" id="IPR008275">
    <property type="entry name" value="CoA_E_activase_dom"/>
</dbReference>
<dbReference type="CDD" id="cd24035">
    <property type="entry name" value="ASKHA_NBD_O66634-like_rpt2"/>
    <property type="match status" value="1"/>
</dbReference>
<evidence type="ECO:0000256" key="5">
    <source>
        <dbReference type="SAM" id="Coils"/>
    </source>
</evidence>
<dbReference type="CDD" id="cd24034">
    <property type="entry name" value="ASKHA_NBD_O66634-like_rpt1"/>
    <property type="match status" value="1"/>
</dbReference>
<proteinExistence type="predicted"/>
<dbReference type="InterPro" id="IPR002731">
    <property type="entry name" value="ATPase_BadF"/>
</dbReference>
<dbReference type="NCBIfam" id="TIGR00241">
    <property type="entry name" value="CoA_E_activ"/>
    <property type="match status" value="1"/>
</dbReference>
<keyword evidence="3" id="KW-0408">Iron</keyword>
<dbReference type="InterPro" id="IPR018709">
    <property type="entry name" value="CoA_activase_DUF2229"/>
</dbReference>
<dbReference type="Gene3D" id="3.30.420.40">
    <property type="match status" value="4"/>
</dbReference>
<dbReference type="EMBL" id="DVNH01000014">
    <property type="protein sequence ID" value="HIU51309.1"/>
    <property type="molecule type" value="Genomic_DNA"/>
</dbReference>
<reference evidence="8" key="1">
    <citation type="submission" date="2020-10" db="EMBL/GenBank/DDBJ databases">
        <authorList>
            <person name="Gilroy R."/>
        </authorList>
    </citation>
    <scope>NUCLEOTIDE SEQUENCE</scope>
    <source>
        <strain evidence="8">CHK195-15760</strain>
    </source>
</reference>